<accession>A0ABD5YH68</accession>
<dbReference type="AlphaFoldDB" id="A0ABD5YH68"/>
<dbReference type="InterPro" id="IPR001387">
    <property type="entry name" value="Cro/C1-type_HTH"/>
</dbReference>
<dbReference type="Pfam" id="PF24250">
    <property type="entry name" value="HVO_2718"/>
    <property type="match status" value="1"/>
</dbReference>
<feature type="compositionally biased region" description="Low complexity" evidence="1">
    <location>
        <begin position="75"/>
        <end position="84"/>
    </location>
</feature>
<evidence type="ECO:0000313" key="3">
    <source>
        <dbReference type="EMBL" id="MFC7185730.1"/>
    </source>
</evidence>
<dbReference type="InterPro" id="IPR058562">
    <property type="entry name" value="MJ0586_N"/>
</dbReference>
<feature type="region of interest" description="Disordered" evidence="1">
    <location>
        <begin position="43"/>
        <end position="117"/>
    </location>
</feature>
<dbReference type="CDD" id="cd00093">
    <property type="entry name" value="HTH_XRE"/>
    <property type="match status" value="1"/>
</dbReference>
<gene>
    <name evidence="3" type="ORF">ACFQMK_02240</name>
</gene>
<dbReference type="EMBL" id="JBHSZZ010000008">
    <property type="protein sequence ID" value="MFC7185730.1"/>
    <property type="molecule type" value="Genomic_DNA"/>
</dbReference>
<feature type="domain" description="HTH cro/C1-type" evidence="2">
    <location>
        <begin position="131"/>
        <end position="189"/>
    </location>
</feature>
<dbReference type="InterPro" id="IPR057937">
    <property type="entry name" value="HVO_2718-like_HTH"/>
</dbReference>
<sequence>MAKYSTGGGGGGDDGDACELCGRETTKLQRATVAGAKLLVCSDCRPHDDAGNAPESGDRSGSGGSRGGSSGESPGGASAESSGPESRKKELARKQAKMYDSATGDSKHWEEDGTSYESDRLPYLVSGYGDDVAAARQAAGLTVEEVAEELDVDEDDLFAVEDGRAATAGVGGSVVRALEERFGVEIVDE</sequence>
<protein>
    <submittedName>
        <fullName evidence="3">Multiprotein-bridging factor 1 family protein</fullName>
    </submittedName>
</protein>
<organism evidence="3 4">
    <name type="scientific">Halorubrum yunnanense</name>
    <dbReference type="NCBI Taxonomy" id="1526162"/>
    <lineage>
        <taxon>Archaea</taxon>
        <taxon>Methanobacteriati</taxon>
        <taxon>Methanobacteriota</taxon>
        <taxon>Stenosarchaea group</taxon>
        <taxon>Halobacteria</taxon>
        <taxon>Halobacteriales</taxon>
        <taxon>Haloferacaceae</taxon>
        <taxon>Halorubrum</taxon>
    </lineage>
</organism>
<dbReference type="SUPFAM" id="SSF47413">
    <property type="entry name" value="lambda repressor-like DNA-binding domains"/>
    <property type="match status" value="1"/>
</dbReference>
<dbReference type="Proteomes" id="UP001596390">
    <property type="component" value="Unassembled WGS sequence"/>
</dbReference>
<dbReference type="RefSeq" id="WP_267662715.1">
    <property type="nucleotide sequence ID" value="NZ_JAODIX010000008.1"/>
</dbReference>
<name>A0ABD5YH68_9EURY</name>
<comment type="caution">
    <text evidence="3">The sequence shown here is derived from an EMBL/GenBank/DDBJ whole genome shotgun (WGS) entry which is preliminary data.</text>
</comment>
<feature type="compositionally biased region" description="Gly residues" evidence="1">
    <location>
        <begin position="60"/>
        <end position="74"/>
    </location>
</feature>
<dbReference type="SMART" id="SM00530">
    <property type="entry name" value="HTH_XRE"/>
    <property type="match status" value="1"/>
</dbReference>
<proteinExistence type="predicted"/>
<reference evidence="3 4" key="1">
    <citation type="journal article" date="2019" name="Int. J. Syst. Evol. Microbiol.">
        <title>The Global Catalogue of Microorganisms (GCM) 10K type strain sequencing project: providing services to taxonomists for standard genome sequencing and annotation.</title>
        <authorList>
            <consortium name="The Broad Institute Genomics Platform"/>
            <consortium name="The Broad Institute Genome Sequencing Center for Infectious Disease"/>
            <person name="Wu L."/>
            <person name="Ma J."/>
        </authorList>
    </citation>
    <scope>NUCLEOTIDE SEQUENCE [LARGE SCALE GENOMIC DNA]</scope>
    <source>
        <strain evidence="3 4">Q85</strain>
    </source>
</reference>
<keyword evidence="4" id="KW-1185">Reference proteome</keyword>
<evidence type="ECO:0000259" key="2">
    <source>
        <dbReference type="SMART" id="SM00530"/>
    </source>
</evidence>
<evidence type="ECO:0000256" key="1">
    <source>
        <dbReference type="SAM" id="MobiDB-lite"/>
    </source>
</evidence>
<dbReference type="InterPro" id="IPR010982">
    <property type="entry name" value="Lambda_DNA-bd_dom_sf"/>
</dbReference>
<evidence type="ECO:0000313" key="4">
    <source>
        <dbReference type="Proteomes" id="UP001596390"/>
    </source>
</evidence>
<dbReference type="Pfam" id="PF26602">
    <property type="entry name" value="HVO_2718_N"/>
    <property type="match status" value="1"/>
</dbReference>